<feature type="region of interest" description="Disordered" evidence="7">
    <location>
        <begin position="554"/>
        <end position="591"/>
    </location>
</feature>
<dbReference type="InterPro" id="IPR001452">
    <property type="entry name" value="SH3_domain"/>
</dbReference>
<evidence type="ECO:0000313" key="9">
    <source>
        <dbReference type="EMBL" id="KAJ8412053.1"/>
    </source>
</evidence>
<dbReference type="Pfam" id="PF22975">
    <property type="entry name" value="EPS8_2nd"/>
    <property type="match status" value="1"/>
</dbReference>
<keyword evidence="5" id="KW-0597">Phosphoprotein</keyword>
<dbReference type="Pfam" id="PF00018">
    <property type="entry name" value="SH3_1"/>
    <property type="match status" value="1"/>
</dbReference>
<dbReference type="GO" id="GO:0031982">
    <property type="term" value="C:vesicle"/>
    <property type="evidence" value="ECO:0007669"/>
    <property type="project" value="TreeGrafter"/>
</dbReference>
<evidence type="ECO:0000256" key="3">
    <source>
        <dbReference type="ARBA" id="ARBA00022443"/>
    </source>
</evidence>
<dbReference type="PANTHER" id="PTHR12287:SF22">
    <property type="entry name" value="EPIDERMAL GROWTH FACTOR RECEPTOR KINASE SUBSTRATE 8-LIKE PROTEIN 3"/>
    <property type="match status" value="1"/>
</dbReference>
<gene>
    <name evidence="9" type="ORF">AAFF_G00143200</name>
</gene>
<evidence type="ECO:0000256" key="1">
    <source>
        <dbReference type="ARBA" id="ARBA00004496"/>
    </source>
</evidence>
<feature type="region of interest" description="Disordered" evidence="7">
    <location>
        <begin position="331"/>
        <end position="372"/>
    </location>
</feature>
<dbReference type="GO" id="GO:0007266">
    <property type="term" value="P:Rho protein signal transduction"/>
    <property type="evidence" value="ECO:0007669"/>
    <property type="project" value="TreeGrafter"/>
</dbReference>
<organism evidence="9 10">
    <name type="scientific">Aldrovandia affinis</name>
    <dbReference type="NCBI Taxonomy" id="143900"/>
    <lineage>
        <taxon>Eukaryota</taxon>
        <taxon>Metazoa</taxon>
        <taxon>Chordata</taxon>
        <taxon>Craniata</taxon>
        <taxon>Vertebrata</taxon>
        <taxon>Euteleostomi</taxon>
        <taxon>Actinopterygii</taxon>
        <taxon>Neopterygii</taxon>
        <taxon>Teleostei</taxon>
        <taxon>Notacanthiformes</taxon>
        <taxon>Halosauridae</taxon>
        <taxon>Aldrovandia</taxon>
    </lineage>
</organism>
<dbReference type="FunFam" id="2.30.29.30:FF:000293">
    <property type="entry name" value="EPS8 like 3"/>
    <property type="match status" value="1"/>
</dbReference>
<dbReference type="Pfam" id="PF08416">
    <property type="entry name" value="PTB"/>
    <property type="match status" value="1"/>
</dbReference>
<dbReference type="GO" id="GO:0005737">
    <property type="term" value="C:cytoplasm"/>
    <property type="evidence" value="ECO:0007669"/>
    <property type="project" value="UniProtKB-SubCell"/>
</dbReference>
<accession>A0AAD7T112</accession>
<keyword evidence="10" id="KW-1185">Reference proteome</keyword>
<dbReference type="SUPFAM" id="SSF47769">
    <property type="entry name" value="SAM/Pointed domain"/>
    <property type="match status" value="1"/>
</dbReference>
<protein>
    <recommendedName>
        <fullName evidence="8">SH3 domain-containing protein</fullName>
    </recommendedName>
</protein>
<evidence type="ECO:0000256" key="2">
    <source>
        <dbReference type="ARBA" id="ARBA00006197"/>
    </source>
</evidence>
<dbReference type="PANTHER" id="PTHR12287">
    <property type="entry name" value="EPIDERMAL GROWTH FACTOR RECEPTOR KINASE SUBSTRATE EPS8-RELATED PROTEIN"/>
    <property type="match status" value="1"/>
</dbReference>
<comment type="similarity">
    <text evidence="2">Belongs to the EPS8 family.</text>
</comment>
<dbReference type="InterPro" id="IPR036028">
    <property type="entry name" value="SH3-like_dom_sf"/>
</dbReference>
<evidence type="ECO:0000256" key="4">
    <source>
        <dbReference type="ARBA" id="ARBA00022490"/>
    </source>
</evidence>
<feature type="domain" description="SH3" evidence="8">
    <location>
        <begin position="599"/>
        <end position="658"/>
    </location>
</feature>
<dbReference type="SUPFAM" id="SSF50729">
    <property type="entry name" value="PH domain-like"/>
    <property type="match status" value="1"/>
</dbReference>
<dbReference type="AlphaFoldDB" id="A0AAD7T112"/>
<dbReference type="InterPro" id="IPR035462">
    <property type="entry name" value="Eps8_SH3"/>
</dbReference>
<evidence type="ECO:0000259" key="8">
    <source>
        <dbReference type="PROSITE" id="PS50002"/>
    </source>
</evidence>
<dbReference type="Proteomes" id="UP001221898">
    <property type="component" value="Unassembled WGS sequence"/>
</dbReference>
<dbReference type="CDD" id="cd01210">
    <property type="entry name" value="PTB_EPS8"/>
    <property type="match status" value="1"/>
</dbReference>
<evidence type="ECO:0000313" key="10">
    <source>
        <dbReference type="Proteomes" id="UP001221898"/>
    </source>
</evidence>
<feature type="region of interest" description="Disordered" evidence="7">
    <location>
        <begin position="64"/>
        <end position="90"/>
    </location>
</feature>
<keyword evidence="4" id="KW-0963">Cytoplasm</keyword>
<dbReference type="SUPFAM" id="SSF50044">
    <property type="entry name" value="SH3-domain"/>
    <property type="match status" value="1"/>
</dbReference>
<sequence>MMVCEGASSLRAEAVPVSLGKIQFRPICCSGPLPVGRGGAGYTAGENSGSAYNPTKTLARRHTNAQSDQKYSHPFPVGSAGRRGLSPDHGHQQSWRAIFEEEEKESIAKCINDLKKRPLAGWVHQYSRMYRSNGSYPYDPSDDGGSIRSSGFSLDEPSSQRSSLSRPSGKAIYLQRKGYAESVIKRPGNFQYRVEHLFTCEVDGRDVRDLDDCMEQLKVLDARGRVWGQDMMLEVHDGSLQLTDIETKEELESLALTSIVEMKALLDTCIYNSILTVMVKERAKGTTSIFIFQCEEVKAEHIKIDLDRAIRLGMMDAGNTGNILENTVGQQYSGSLHGSEPPSTDRWALPDYEEASLPPPEPEPEPLEEEAPPREYTEINRNVDILNHVLNDVEQFMGRVAELVPKEDKKKKKKILMMKNKNKKKKTAIEGLPPPEEFASCLQKVKHGFNLLAVLKDDITNPSVPEFIHCFFSILEFLVPHCPPDLPSTIVSPLLTDECINILSEEATPEEDKLWQSLGDAWNIPRSKWPDDEEDIPPYVPEFYNGWEPPMVVKAPPKKSPAPKTKSERLPPRREPESTQPSRTSIGLRNTPKTRADELPAHYMRVMYDFTARNQRELSIMKDDVVQVLDQSKQWWRVRNNEGEEGYVPHNVLVPMDGKQVEEEPQVMSSPPTLNKRSKPEDVKTWLEYKEFSQITVRCLGVLNGSLLLGMTREELKDVCPEEGGRVFFQLQTVKNTLALANEGRHGR</sequence>
<evidence type="ECO:0000256" key="5">
    <source>
        <dbReference type="ARBA" id="ARBA00022553"/>
    </source>
</evidence>
<dbReference type="InterPro" id="IPR039801">
    <property type="entry name" value="EPS8-like"/>
</dbReference>
<dbReference type="InterPro" id="IPR013761">
    <property type="entry name" value="SAM/pointed_sf"/>
</dbReference>
<evidence type="ECO:0000256" key="7">
    <source>
        <dbReference type="SAM" id="MobiDB-lite"/>
    </source>
</evidence>
<dbReference type="EMBL" id="JAINUG010000020">
    <property type="protein sequence ID" value="KAJ8412053.1"/>
    <property type="molecule type" value="Genomic_DNA"/>
</dbReference>
<dbReference type="GO" id="GO:0035023">
    <property type="term" value="P:regulation of Rho protein signal transduction"/>
    <property type="evidence" value="ECO:0007669"/>
    <property type="project" value="TreeGrafter"/>
</dbReference>
<proteinExistence type="inferred from homology"/>
<keyword evidence="3 6" id="KW-0728">SH3 domain</keyword>
<feature type="compositionally biased region" description="Basic and acidic residues" evidence="7">
    <location>
        <begin position="565"/>
        <end position="577"/>
    </location>
</feature>
<dbReference type="GO" id="GO:0003779">
    <property type="term" value="F:actin binding"/>
    <property type="evidence" value="ECO:0007669"/>
    <property type="project" value="TreeGrafter"/>
</dbReference>
<reference evidence="9" key="1">
    <citation type="journal article" date="2023" name="Science">
        <title>Genome structures resolve the early diversification of teleost fishes.</title>
        <authorList>
            <person name="Parey E."/>
            <person name="Louis A."/>
            <person name="Montfort J."/>
            <person name="Bouchez O."/>
            <person name="Roques C."/>
            <person name="Iampietro C."/>
            <person name="Lluch J."/>
            <person name="Castinel A."/>
            <person name="Donnadieu C."/>
            <person name="Desvignes T."/>
            <person name="Floi Bucao C."/>
            <person name="Jouanno E."/>
            <person name="Wen M."/>
            <person name="Mejri S."/>
            <person name="Dirks R."/>
            <person name="Jansen H."/>
            <person name="Henkel C."/>
            <person name="Chen W.J."/>
            <person name="Zahm M."/>
            <person name="Cabau C."/>
            <person name="Klopp C."/>
            <person name="Thompson A.W."/>
            <person name="Robinson-Rechavi M."/>
            <person name="Braasch I."/>
            <person name="Lecointre G."/>
            <person name="Bobe J."/>
            <person name="Postlethwait J.H."/>
            <person name="Berthelot C."/>
            <person name="Roest Crollius H."/>
            <person name="Guiguen Y."/>
        </authorList>
    </citation>
    <scope>NUCLEOTIDE SEQUENCE</scope>
    <source>
        <strain evidence="9">NC1722</strain>
    </source>
</reference>
<feature type="region of interest" description="Disordered" evidence="7">
    <location>
        <begin position="134"/>
        <end position="168"/>
    </location>
</feature>
<feature type="compositionally biased region" description="Low complexity" evidence="7">
    <location>
        <begin position="153"/>
        <end position="168"/>
    </location>
</feature>
<dbReference type="Gene3D" id="2.30.29.30">
    <property type="entry name" value="Pleckstrin-homology domain (PH domain)/Phosphotyrosine-binding domain (PTB)"/>
    <property type="match status" value="1"/>
</dbReference>
<dbReference type="PROSITE" id="PS50002">
    <property type="entry name" value="SH3"/>
    <property type="match status" value="1"/>
</dbReference>
<comment type="subcellular location">
    <subcellularLocation>
        <location evidence="1">Cytoplasm</location>
    </subcellularLocation>
</comment>
<dbReference type="InterPro" id="IPR011993">
    <property type="entry name" value="PH-like_dom_sf"/>
</dbReference>
<comment type="caution">
    <text evidence="9">The sequence shown here is derived from an EMBL/GenBank/DDBJ whole genome shotgun (WGS) entry which is preliminary data.</text>
</comment>
<dbReference type="Gene3D" id="2.30.30.40">
    <property type="entry name" value="SH3 Domains"/>
    <property type="match status" value="1"/>
</dbReference>
<dbReference type="InterPro" id="IPR041418">
    <property type="entry name" value="SAM_3"/>
</dbReference>
<dbReference type="SMART" id="SM00326">
    <property type="entry name" value="SH3"/>
    <property type="match status" value="1"/>
</dbReference>
<dbReference type="GO" id="GO:0032587">
    <property type="term" value="C:ruffle membrane"/>
    <property type="evidence" value="ECO:0007669"/>
    <property type="project" value="TreeGrafter"/>
</dbReference>
<evidence type="ECO:0000256" key="6">
    <source>
        <dbReference type="PROSITE-ProRule" id="PRU00192"/>
    </source>
</evidence>
<dbReference type="InterPro" id="IPR013625">
    <property type="entry name" value="PTB"/>
</dbReference>
<feature type="compositionally biased region" description="Polar residues" evidence="7">
    <location>
        <begin position="578"/>
        <end position="591"/>
    </location>
</feature>
<dbReference type="InterPro" id="IPR033928">
    <property type="entry name" value="EPS8_PTB"/>
</dbReference>
<dbReference type="Pfam" id="PF18016">
    <property type="entry name" value="SAM_3"/>
    <property type="match status" value="1"/>
</dbReference>
<dbReference type="CDD" id="cd11764">
    <property type="entry name" value="SH3_Eps8"/>
    <property type="match status" value="1"/>
</dbReference>
<dbReference type="GO" id="GO:1900029">
    <property type="term" value="P:positive regulation of ruffle assembly"/>
    <property type="evidence" value="ECO:0007669"/>
    <property type="project" value="TreeGrafter"/>
</dbReference>
<dbReference type="Gene3D" id="1.10.150.50">
    <property type="entry name" value="Transcription Factor, Ets-1"/>
    <property type="match status" value="1"/>
</dbReference>
<name>A0AAD7T112_9TELE</name>
<dbReference type="InterPro" id="IPR055093">
    <property type="entry name" value="EPS8_2nd"/>
</dbReference>